<gene>
    <name evidence="2" type="ORF">ES675_13875</name>
</gene>
<dbReference type="EMBL" id="VSKL01000006">
    <property type="protein sequence ID" value="TYB71636.1"/>
    <property type="molecule type" value="Genomic_DNA"/>
</dbReference>
<keyword evidence="3" id="KW-1185">Reference proteome</keyword>
<dbReference type="SUPFAM" id="SSF53756">
    <property type="entry name" value="UDP-Glycosyltransferase/glycogen phosphorylase"/>
    <property type="match status" value="1"/>
</dbReference>
<dbReference type="PANTHER" id="PTHR45947">
    <property type="entry name" value="SULFOQUINOVOSYL TRANSFERASE SQD2"/>
    <property type="match status" value="1"/>
</dbReference>
<organism evidence="2 3">
    <name type="scientific">Bizionia algoritergicola</name>
    <dbReference type="NCBI Taxonomy" id="291187"/>
    <lineage>
        <taxon>Bacteria</taxon>
        <taxon>Pseudomonadati</taxon>
        <taxon>Bacteroidota</taxon>
        <taxon>Flavobacteriia</taxon>
        <taxon>Flavobacteriales</taxon>
        <taxon>Flavobacteriaceae</taxon>
        <taxon>Bizionia</taxon>
    </lineage>
</organism>
<comment type="caution">
    <text evidence="2">The sequence shown here is derived from an EMBL/GenBank/DDBJ whole genome shotgun (WGS) entry which is preliminary data.</text>
</comment>
<dbReference type="InterPro" id="IPR001296">
    <property type="entry name" value="Glyco_trans_1"/>
</dbReference>
<dbReference type="Gene3D" id="3.40.50.2000">
    <property type="entry name" value="Glycogen Phosphorylase B"/>
    <property type="match status" value="2"/>
</dbReference>
<dbReference type="Proteomes" id="UP000324358">
    <property type="component" value="Unassembled WGS sequence"/>
</dbReference>
<name>A0A5D0QRY3_9FLAO</name>
<keyword evidence="2" id="KW-0808">Transferase</keyword>
<dbReference type="RefSeq" id="WP_066250385.1">
    <property type="nucleotide sequence ID" value="NZ_VSKL01000006.1"/>
</dbReference>
<dbReference type="AlphaFoldDB" id="A0A5D0QRY3"/>
<sequence>MIETTTSNKRIGLVLSTVPRYSETFFRNKISGLQDRGFDVILFVDYSGPEDRTFGCQVVAAPHFGGGILNRFWFGFIALIRSLFMHPRRSYKLFALNKADGIALKANMKQLILNQFFFSQNVDWLHFGFGMLAVKRENVAQAMGAKMAVSFRGYDLYLSPLKHPGCFNILFTKAVRYHVLSEEMKQTLVEYSILPRNIQVITPAIDTQFFKRHGPADANPDVQLITVGRLHWKKGLEYTLEALAHLKAAGIAFHYTIIGAGSESERLVFAAHQLGLLDYISFTGKLPQDAVKSRLENASIYIQYSIQEGFCNAVLEAQAMGLLCVVSDAEGLQENVLHDETGWVVAKRQPQLLAKQLAQVIQLSADDKEAIRTRAIRRVCDEFNLNKQQAAFLAFYNR</sequence>
<dbReference type="GO" id="GO:0016757">
    <property type="term" value="F:glycosyltransferase activity"/>
    <property type="evidence" value="ECO:0007669"/>
    <property type="project" value="InterPro"/>
</dbReference>
<dbReference type="OrthoDB" id="832722at2"/>
<dbReference type="InterPro" id="IPR050194">
    <property type="entry name" value="Glycosyltransferase_grp1"/>
</dbReference>
<evidence type="ECO:0000313" key="3">
    <source>
        <dbReference type="Proteomes" id="UP000324358"/>
    </source>
</evidence>
<reference evidence="2 3" key="1">
    <citation type="submission" date="2019-08" db="EMBL/GenBank/DDBJ databases">
        <title>Genomes of Antarctic Bizionia species.</title>
        <authorList>
            <person name="Bowman J.P."/>
        </authorList>
    </citation>
    <scope>NUCLEOTIDE SEQUENCE [LARGE SCALE GENOMIC DNA]</scope>
    <source>
        <strain evidence="2 3">APA-1</strain>
    </source>
</reference>
<protein>
    <submittedName>
        <fullName evidence="2">Glycosyltransferase family 4 protein</fullName>
    </submittedName>
</protein>
<evidence type="ECO:0000313" key="2">
    <source>
        <dbReference type="EMBL" id="TYB71636.1"/>
    </source>
</evidence>
<feature type="domain" description="Glycosyl transferase family 1" evidence="1">
    <location>
        <begin position="221"/>
        <end position="372"/>
    </location>
</feature>
<dbReference type="PANTHER" id="PTHR45947:SF14">
    <property type="entry name" value="SLL1723 PROTEIN"/>
    <property type="match status" value="1"/>
</dbReference>
<dbReference type="CDD" id="cd03801">
    <property type="entry name" value="GT4_PimA-like"/>
    <property type="match status" value="1"/>
</dbReference>
<proteinExistence type="predicted"/>
<accession>A0A5D0QRY3</accession>
<dbReference type="Pfam" id="PF00534">
    <property type="entry name" value="Glycos_transf_1"/>
    <property type="match status" value="1"/>
</dbReference>
<evidence type="ECO:0000259" key="1">
    <source>
        <dbReference type="Pfam" id="PF00534"/>
    </source>
</evidence>